<dbReference type="GO" id="GO:0003887">
    <property type="term" value="F:DNA-directed DNA polymerase activity"/>
    <property type="evidence" value="ECO:0007669"/>
    <property type="project" value="UniProtKB-KW"/>
</dbReference>
<dbReference type="Pfam" id="PF00712">
    <property type="entry name" value="DNA_pol3_beta"/>
    <property type="match status" value="1"/>
</dbReference>
<dbReference type="EMBL" id="VIGX01000121">
    <property type="protein sequence ID" value="TWS22488.1"/>
    <property type="molecule type" value="Genomic_DNA"/>
</dbReference>
<evidence type="ECO:0000256" key="8">
    <source>
        <dbReference type="ARBA" id="ARBA00023125"/>
    </source>
</evidence>
<dbReference type="InterPro" id="IPR022634">
    <property type="entry name" value="DNA_polIII_beta_N"/>
</dbReference>
<reference evidence="10 11" key="1">
    <citation type="submission" date="2019-06" db="EMBL/GenBank/DDBJ databases">
        <title>Tsukamurella conjunctivitidis sp. nov., Tsukamurella assacharolytica sp. nov. and Tsukamurella sputae sp. nov. isolated from patients with conjunctivitis, bacteraemia (lymphoma) and respiratory infection (sputum) in Hong Kong.</title>
        <authorList>
            <person name="Teng J.L.L."/>
            <person name="Lee H.H."/>
            <person name="Fong J.Y.H."/>
            <person name="Fok K.M.N."/>
            <person name="Lau S.K.P."/>
            <person name="Woo P.C.Y."/>
        </authorList>
    </citation>
    <scope>NUCLEOTIDE SEQUENCE [LARGE SCALE GENOMIC DNA]</scope>
    <source>
        <strain evidence="10 11">HKU72</strain>
    </source>
</reference>
<keyword evidence="4 10" id="KW-0808">Transferase</keyword>
<dbReference type="GO" id="GO:0009360">
    <property type="term" value="C:DNA polymerase III complex"/>
    <property type="evidence" value="ECO:0007669"/>
    <property type="project" value="InterPro"/>
</dbReference>
<keyword evidence="3" id="KW-0963">Cytoplasm</keyword>
<feature type="non-terminal residue" evidence="10">
    <location>
        <position position="113"/>
    </location>
</feature>
<comment type="caution">
    <text evidence="10">The sequence shown here is derived from an EMBL/GenBank/DDBJ whole genome shotgun (WGS) entry which is preliminary data.</text>
</comment>
<evidence type="ECO:0000256" key="6">
    <source>
        <dbReference type="ARBA" id="ARBA00022705"/>
    </source>
</evidence>
<dbReference type="GO" id="GO:0006271">
    <property type="term" value="P:DNA strand elongation involved in DNA replication"/>
    <property type="evidence" value="ECO:0007669"/>
    <property type="project" value="TreeGrafter"/>
</dbReference>
<evidence type="ECO:0000259" key="9">
    <source>
        <dbReference type="Pfam" id="PF00712"/>
    </source>
</evidence>
<comment type="subcellular location">
    <subcellularLocation>
        <location evidence="1">Cytoplasm</location>
    </subcellularLocation>
</comment>
<dbReference type="PANTHER" id="PTHR30478">
    <property type="entry name" value="DNA POLYMERASE III SUBUNIT BETA"/>
    <property type="match status" value="1"/>
</dbReference>
<sequence length="113" mass="12224">MKFTVARDVLSEAVSWTARALPVRPATPILAGVRIHAHDQELTLSSFDYEVSANSEVPAQVEEDGEVLVSGRLLADISKSLPNQPVHMVLEGQKVSLTCGSSHFTLAVMPLEE</sequence>
<evidence type="ECO:0000256" key="5">
    <source>
        <dbReference type="ARBA" id="ARBA00022695"/>
    </source>
</evidence>
<dbReference type="EC" id="2.7.7.7" evidence="10"/>
<evidence type="ECO:0000256" key="3">
    <source>
        <dbReference type="ARBA" id="ARBA00022490"/>
    </source>
</evidence>
<dbReference type="GO" id="GO:0008408">
    <property type="term" value="F:3'-5' exonuclease activity"/>
    <property type="evidence" value="ECO:0007669"/>
    <property type="project" value="InterPro"/>
</dbReference>
<keyword evidence="8" id="KW-0238">DNA-binding</keyword>
<organism evidence="10 11">
    <name type="scientific">Tsukamurella conjunctivitidis</name>
    <dbReference type="NCBI Taxonomy" id="2592068"/>
    <lineage>
        <taxon>Bacteria</taxon>
        <taxon>Bacillati</taxon>
        <taxon>Actinomycetota</taxon>
        <taxon>Actinomycetes</taxon>
        <taxon>Mycobacteriales</taxon>
        <taxon>Tsukamurellaceae</taxon>
        <taxon>Tsukamurella</taxon>
    </lineage>
</organism>
<evidence type="ECO:0000256" key="7">
    <source>
        <dbReference type="ARBA" id="ARBA00022932"/>
    </source>
</evidence>
<gene>
    <name evidence="10" type="ORF">FK530_24660</name>
</gene>
<protein>
    <submittedName>
        <fullName evidence="10">DNA polymerase III subunit beta</fullName>
        <ecNumber evidence="10">2.7.7.7</ecNumber>
    </submittedName>
</protein>
<keyword evidence="11" id="KW-1185">Reference proteome</keyword>
<evidence type="ECO:0000313" key="10">
    <source>
        <dbReference type="EMBL" id="TWS22488.1"/>
    </source>
</evidence>
<dbReference type="GO" id="GO:0003677">
    <property type="term" value="F:DNA binding"/>
    <property type="evidence" value="ECO:0007669"/>
    <property type="project" value="UniProtKB-KW"/>
</dbReference>
<dbReference type="AlphaFoldDB" id="A0A5C5RIC9"/>
<keyword evidence="5 10" id="KW-0548">Nucleotidyltransferase</keyword>
<evidence type="ECO:0000256" key="4">
    <source>
        <dbReference type="ARBA" id="ARBA00022679"/>
    </source>
</evidence>
<evidence type="ECO:0000256" key="2">
    <source>
        <dbReference type="ARBA" id="ARBA00010752"/>
    </source>
</evidence>
<dbReference type="Proteomes" id="UP000319375">
    <property type="component" value="Unassembled WGS sequence"/>
</dbReference>
<accession>A0A5C5RIC9</accession>
<name>A0A5C5RIC9_9ACTN</name>
<dbReference type="PANTHER" id="PTHR30478:SF0">
    <property type="entry name" value="BETA SLIDING CLAMP"/>
    <property type="match status" value="1"/>
</dbReference>
<dbReference type="InterPro" id="IPR001001">
    <property type="entry name" value="DNA_polIII_beta"/>
</dbReference>
<evidence type="ECO:0000256" key="1">
    <source>
        <dbReference type="ARBA" id="ARBA00004496"/>
    </source>
</evidence>
<dbReference type="CDD" id="cd00140">
    <property type="entry name" value="beta_clamp"/>
    <property type="match status" value="1"/>
</dbReference>
<keyword evidence="7" id="KW-0239">DNA-directed DNA polymerase</keyword>
<feature type="domain" description="DNA polymerase III beta sliding clamp N-terminal" evidence="9">
    <location>
        <begin position="1"/>
        <end position="113"/>
    </location>
</feature>
<proteinExistence type="inferred from homology"/>
<dbReference type="SUPFAM" id="SSF55979">
    <property type="entry name" value="DNA clamp"/>
    <property type="match status" value="1"/>
</dbReference>
<evidence type="ECO:0000313" key="11">
    <source>
        <dbReference type="Proteomes" id="UP000319375"/>
    </source>
</evidence>
<keyword evidence="6" id="KW-0235">DNA replication</keyword>
<dbReference type="GO" id="GO:0005737">
    <property type="term" value="C:cytoplasm"/>
    <property type="evidence" value="ECO:0007669"/>
    <property type="project" value="UniProtKB-SubCell"/>
</dbReference>
<dbReference type="Gene3D" id="3.10.150.10">
    <property type="entry name" value="DNA Polymerase III, subunit A, domain 2"/>
    <property type="match status" value="1"/>
</dbReference>
<dbReference type="InterPro" id="IPR046938">
    <property type="entry name" value="DNA_clamp_sf"/>
</dbReference>
<comment type="similarity">
    <text evidence="2">Belongs to the beta sliding clamp family.</text>
</comment>